<keyword evidence="5 8" id="KW-0812">Transmembrane</keyword>
<dbReference type="InterPro" id="IPR011926">
    <property type="entry name" value="LolE_gammaproteobact"/>
</dbReference>
<feature type="transmembrane region" description="Helical" evidence="8">
    <location>
        <begin position="27"/>
        <end position="49"/>
    </location>
</feature>
<evidence type="ECO:0000256" key="8">
    <source>
        <dbReference type="SAM" id="Phobius"/>
    </source>
</evidence>
<dbReference type="Pfam" id="PF02687">
    <property type="entry name" value="FtsX"/>
    <property type="match status" value="1"/>
</dbReference>
<evidence type="ECO:0000256" key="7">
    <source>
        <dbReference type="ARBA" id="ARBA00023136"/>
    </source>
</evidence>
<dbReference type="InterPro" id="IPR025857">
    <property type="entry name" value="MacB_PCD"/>
</dbReference>
<sequence>MANLPLSLVTALRFSRGRRRGGMVSLISVISTLGIMLGVAVLIIGLSAMNGFERELRNRILSVVPHGEIYAVNQPLEHWRPALERVKNTIGIVAASPYITFTGLMEKGVSLHAVQVKGVDLVTEAQVSSLPQFVQGNAWQDFQAGHQQVILGQGVANALKVKQGDWLTVMIPNNDPEMKLLQPKRIRLQVSGIFQLSGLLDHSLALIPLADAQQYLDYGQGITGIAIKVDDVFAADQRVRAAGEASQEYVYISSWIRNYGYMYQDIQMVRGIMYLAMILVIGVACFNIVSTLVMAVKDKSSDIAILRTLGAKDGQIRAVFLWYGLLAGMVGSIAGAVVGVVASLNLTALIHGLEKLIGHQFLSGDVYFIDFLPSELHSMDVLYVLATALILSLLASWYPARRASRLDPARILSGK</sequence>
<organism evidence="11 12">
    <name type="scientific">Photorhabdus temperata subsp. temperata Meg1</name>
    <dbReference type="NCBI Taxonomy" id="1393735"/>
    <lineage>
        <taxon>Bacteria</taxon>
        <taxon>Pseudomonadati</taxon>
        <taxon>Pseudomonadota</taxon>
        <taxon>Gammaproteobacteria</taxon>
        <taxon>Enterobacterales</taxon>
        <taxon>Morganellaceae</taxon>
        <taxon>Photorhabdus</taxon>
    </lineage>
</organism>
<feature type="domain" description="MacB-like periplasmic core" evidence="10">
    <location>
        <begin position="28"/>
        <end position="237"/>
    </location>
</feature>
<feature type="transmembrane region" description="Helical" evidence="8">
    <location>
        <begin position="272"/>
        <end position="297"/>
    </location>
</feature>
<comment type="subcellular location">
    <subcellularLocation>
        <location evidence="1">Cell membrane</location>
        <topology evidence="1">Multi-pass membrane protein</topology>
    </subcellularLocation>
</comment>
<evidence type="ECO:0000313" key="12">
    <source>
        <dbReference type="Proteomes" id="UP000028002"/>
    </source>
</evidence>
<evidence type="ECO:0000256" key="5">
    <source>
        <dbReference type="ARBA" id="ARBA00022692"/>
    </source>
</evidence>
<evidence type="ECO:0000259" key="10">
    <source>
        <dbReference type="Pfam" id="PF12704"/>
    </source>
</evidence>
<dbReference type="RefSeq" id="WP_036838731.1">
    <property type="nucleotide sequence ID" value="NZ_CAWLUD010000030.1"/>
</dbReference>
<proteinExistence type="inferred from homology"/>
<dbReference type="InterPro" id="IPR051447">
    <property type="entry name" value="Lipoprotein-release_system"/>
</dbReference>
<evidence type="ECO:0000256" key="2">
    <source>
        <dbReference type="ARBA" id="ARBA00005236"/>
    </source>
</evidence>
<evidence type="ECO:0000259" key="9">
    <source>
        <dbReference type="Pfam" id="PF02687"/>
    </source>
</evidence>
<dbReference type="PANTHER" id="PTHR30489">
    <property type="entry name" value="LIPOPROTEIN-RELEASING SYSTEM TRANSMEMBRANE PROTEIN LOLE"/>
    <property type="match status" value="1"/>
</dbReference>
<protein>
    <submittedName>
        <fullName evidence="11">Lipoprotein releasing system, transmembrane protein LolE</fullName>
    </submittedName>
</protein>
<dbReference type="EMBL" id="JGVH01000030">
    <property type="protein sequence ID" value="KER03478.1"/>
    <property type="molecule type" value="Genomic_DNA"/>
</dbReference>
<evidence type="ECO:0000256" key="6">
    <source>
        <dbReference type="ARBA" id="ARBA00022989"/>
    </source>
</evidence>
<evidence type="ECO:0000256" key="4">
    <source>
        <dbReference type="ARBA" id="ARBA00022475"/>
    </source>
</evidence>
<comment type="caution">
    <text evidence="11">The sequence shown here is derived from an EMBL/GenBank/DDBJ whole genome shotgun (WGS) entry which is preliminary data.</text>
</comment>
<feature type="domain" description="ABC3 transporter permease C-terminal" evidence="9">
    <location>
        <begin position="275"/>
        <end position="408"/>
    </location>
</feature>
<dbReference type="Proteomes" id="UP000028002">
    <property type="component" value="Unassembled WGS sequence"/>
</dbReference>
<dbReference type="NCBIfam" id="NF008357">
    <property type="entry name" value="PRK11146.1"/>
    <property type="match status" value="1"/>
</dbReference>
<keyword evidence="3" id="KW-0813">Transport</keyword>
<dbReference type="InterPro" id="IPR003838">
    <property type="entry name" value="ABC3_permease_C"/>
</dbReference>
<keyword evidence="4" id="KW-1003">Cell membrane</keyword>
<dbReference type="NCBIfam" id="TIGR02213">
    <property type="entry name" value="lolE_release"/>
    <property type="match status" value="1"/>
</dbReference>
<keyword evidence="6 8" id="KW-1133">Transmembrane helix</keyword>
<reference evidence="11 12" key="1">
    <citation type="submission" date="2014-03" db="EMBL/GenBank/DDBJ databases">
        <title>Draft Genome of Photorhabdus temperata Meg1.</title>
        <authorList>
            <person name="Hurst S.G.IV."/>
            <person name="Morris K."/>
            <person name="Thomas K."/>
            <person name="Tisa L.S."/>
        </authorList>
    </citation>
    <scope>NUCLEOTIDE SEQUENCE [LARGE SCALE GENOMIC DNA]</scope>
    <source>
        <strain evidence="11 12">Meg1</strain>
    </source>
</reference>
<evidence type="ECO:0000256" key="3">
    <source>
        <dbReference type="ARBA" id="ARBA00022448"/>
    </source>
</evidence>
<comment type="similarity">
    <text evidence="2">Belongs to the ABC-4 integral membrane protein family. LolC/E subfamily.</text>
</comment>
<dbReference type="GO" id="GO:0042953">
    <property type="term" value="P:lipoprotein transport"/>
    <property type="evidence" value="ECO:0007669"/>
    <property type="project" value="InterPro"/>
</dbReference>
<evidence type="ECO:0000256" key="1">
    <source>
        <dbReference type="ARBA" id="ARBA00004651"/>
    </source>
</evidence>
<feature type="transmembrane region" description="Helical" evidence="8">
    <location>
        <begin position="381"/>
        <end position="400"/>
    </location>
</feature>
<dbReference type="PANTHER" id="PTHR30489:SF0">
    <property type="entry name" value="LIPOPROTEIN-RELEASING SYSTEM TRANSMEMBRANE PROTEIN LOLE"/>
    <property type="match status" value="1"/>
</dbReference>
<dbReference type="InterPro" id="IPR011925">
    <property type="entry name" value="LolCE_TM"/>
</dbReference>
<accession>A0A081RXS5</accession>
<dbReference type="GO" id="GO:0044874">
    <property type="term" value="P:lipoprotein localization to outer membrane"/>
    <property type="evidence" value="ECO:0007669"/>
    <property type="project" value="InterPro"/>
</dbReference>
<dbReference type="PATRIC" id="fig|1393735.3.peg.2004"/>
<gene>
    <name evidence="11" type="ORF">MEG1DRAFT_01955</name>
</gene>
<dbReference type="GO" id="GO:0098797">
    <property type="term" value="C:plasma membrane protein complex"/>
    <property type="evidence" value="ECO:0007669"/>
    <property type="project" value="TreeGrafter"/>
</dbReference>
<keyword evidence="11" id="KW-0449">Lipoprotein</keyword>
<feature type="transmembrane region" description="Helical" evidence="8">
    <location>
        <begin position="318"/>
        <end position="344"/>
    </location>
</feature>
<evidence type="ECO:0000313" key="11">
    <source>
        <dbReference type="EMBL" id="KER03478.1"/>
    </source>
</evidence>
<keyword evidence="7 8" id="KW-0472">Membrane</keyword>
<dbReference type="AlphaFoldDB" id="A0A081RXS5"/>
<dbReference type="NCBIfam" id="TIGR02212">
    <property type="entry name" value="lolCE"/>
    <property type="match status" value="1"/>
</dbReference>
<dbReference type="Pfam" id="PF12704">
    <property type="entry name" value="MacB_PCD"/>
    <property type="match status" value="1"/>
</dbReference>
<name>A0A081RXS5_PHOTE</name>